<evidence type="ECO:0000313" key="2">
    <source>
        <dbReference type="Proteomes" id="UP000182373"/>
    </source>
</evidence>
<organism evidence="1 2">
    <name type="scientific">Granulibacter bethesdensis</name>
    <dbReference type="NCBI Taxonomy" id="364410"/>
    <lineage>
        <taxon>Bacteria</taxon>
        <taxon>Pseudomonadati</taxon>
        <taxon>Pseudomonadota</taxon>
        <taxon>Alphaproteobacteria</taxon>
        <taxon>Acetobacterales</taxon>
        <taxon>Acetobacteraceae</taxon>
        <taxon>Granulibacter</taxon>
    </lineage>
</organism>
<gene>
    <name evidence="1" type="ORF">GbCGDNIH9_8567</name>
</gene>
<dbReference type="AlphaFoldDB" id="A0AAC9K7S7"/>
<proteinExistence type="predicted"/>
<name>A0AAC9K7S7_9PROT</name>
<accession>A0AAC9K7S7</accession>
<dbReference type="EMBL" id="CP018191">
    <property type="protein sequence ID" value="APH54700.1"/>
    <property type="molecule type" value="Genomic_DNA"/>
</dbReference>
<protein>
    <submittedName>
        <fullName evidence="1">Uncharacterized protein</fullName>
    </submittedName>
</protein>
<sequence length="60" mass="6649">MITKTLEIFLYRKMISLLKHTKADEPEEGVSIDACATYSLAAGSYPDPDRPDRTSGSPLF</sequence>
<dbReference type="Proteomes" id="UP000182373">
    <property type="component" value="Chromosome"/>
</dbReference>
<evidence type="ECO:0000313" key="1">
    <source>
        <dbReference type="EMBL" id="APH54700.1"/>
    </source>
</evidence>
<reference evidence="2" key="1">
    <citation type="submission" date="2016-11" db="EMBL/GenBank/DDBJ databases">
        <title>Comparative genomic and phenotypic analysis of Granulibacter bethesdensis clinical isolates from patients with chronic granulomatous disease.</title>
        <authorList>
            <person name="Zarember K.A."/>
            <person name="Porcella S.F."/>
            <person name="Chu J."/>
            <person name="Ding L."/>
            <person name="Dahlstrom E."/>
            <person name="Barbian K."/>
            <person name="Martens C."/>
            <person name="Sykora L."/>
            <person name="Kramer S."/>
            <person name="Pettinato A.M."/>
            <person name="Hong H."/>
            <person name="Wald G."/>
            <person name="Berg L.J."/>
            <person name="Rogge L.S."/>
            <person name="Greenberg D.E."/>
            <person name="Falcone E.L."/>
            <person name="Neves J.F."/>
            <person name="Simoes M.J."/>
            <person name="Casal M."/>
            <person name="Rodriguez-Lopez F.C."/>
            <person name="Zelazny A."/>
            <person name="Gallin J.I."/>
            <person name="Holland S.M."/>
        </authorList>
    </citation>
    <scope>NUCLEOTIDE SEQUENCE [LARGE SCALE GENOMIC DNA]</scope>
    <source>
        <strain evidence="2">NIH9.1</strain>
    </source>
</reference>